<feature type="compositionally biased region" description="Basic and acidic residues" evidence="2">
    <location>
        <begin position="910"/>
        <end position="920"/>
    </location>
</feature>
<feature type="compositionally biased region" description="Polar residues" evidence="2">
    <location>
        <begin position="3332"/>
        <end position="3341"/>
    </location>
</feature>
<feature type="compositionally biased region" description="Low complexity" evidence="2">
    <location>
        <begin position="3727"/>
        <end position="3744"/>
    </location>
</feature>
<feature type="region of interest" description="Disordered" evidence="2">
    <location>
        <begin position="2144"/>
        <end position="2164"/>
    </location>
</feature>
<feature type="compositionally biased region" description="Low complexity" evidence="2">
    <location>
        <begin position="3487"/>
        <end position="3499"/>
    </location>
</feature>
<feature type="compositionally biased region" description="Basic and acidic residues" evidence="2">
    <location>
        <begin position="3786"/>
        <end position="3798"/>
    </location>
</feature>
<feature type="region of interest" description="Disordered" evidence="2">
    <location>
        <begin position="1452"/>
        <end position="1477"/>
    </location>
</feature>
<sequence length="3851" mass="422317">EEHVFERAFEVPSTEETITTTEVTTTQEATVQQVAETEEVLHEALVTAADTEILEDSKKEDHQPVVREPTTELADRVTTDALTDAVREIIGTPVISDIPTDEHVVERAIGVPSTEETITTTEVTTTQEATVESVAETEEVLQQPLITEEVSQQPLITEEILHQPLVTSTDTEIADDSKKEDRQPVVLEPKTELADRVSTDALTDAVREIIGTPVISDIPTEEHVVERAIEVPSTEETITTTEVTTTQEATVQQVAETEEVLHQALLTAADTEILEDSKKEDHQPVVREPTTELADRVTTDALTDAVPEIIGTPVIKPKTELADRVSTDALTDAVREIIGTPFISDIPTEEDVVERAIEVPSTEETITTTEVTTTQEATVQPVAETEEVLHQALVTAADTEILEDSKKEDHQPVVREPTTELADRVTTDALTDAVREIIGTPVISDIPTDEHIIERAVEVPLTEETITTTELTTTQEERLQPVAVTEEILHQPLVTTTDTETVEDSKKEDRQPVVVEPTTELADRVSTDALTDAVREILATPVTSDIRTDEHVIERVVEVPSAEETISTTELTTTQEEILPAVAVTEEVSHQALVTAADTEIVEEAEKQEHQPVVLEPTTELADRVSTDALTDAVRETIVTRVISDIPTDEHVIERAIEVPSTEETITTTQPKTTHEETVEPIAVTEEVSQQSLAASAHTDTVEEARKQEHQPVVLDPTTELADRVSTDALTDAVREITATPVVTDIPTDEHVVERPIEVPLKEEKITTTEVTKTQEETLEPTAVTEEVIQKPLITEEVLQQPLVTPSHAEIVEDIKEDEHQLIVPEATTESADRVSTDALTDAVREILSTPVTSDIQIDEYVVEPAIEIHLTEETITTTQLKTTHEETVEPIAVTEEVSQQSLAASAHTDTVEEGKKEDHQTVVLEPTTELADRVSTDAVTDAVREIIATPVDTDILTDEHVVERPIEVPPKEEKITTTEVTKTQEETLEPIAVTQAVMQQPLITEEVLQQPLVTASHVEIVEDSKKEDHQPVVLEPAAELADLVSKDALADVVREIMGTPFVTDIPADEDVVERPIEVPSTEEKITTKEVTRTQEETVEPIAVVEEVLHQRLVTSPDTEGVGKVTEECHEGEVLEATKELVERVSSETVIAAVCEILSAPVIIESLPVENMVDETIETSLLRSVPDAGGEMQTTTLPELIAAEEERNKSLDNIQKEVEESTSVPEVVMASTEETKTEDGQSVIADKPNEDVAEDMSWEALTGVVGEILNTTVVTYLPVVEHNVQQTLKTETMSETPLLPSLSESKDELKTMSSREKTTIEEEERTEPSGTRQQELQESSLTPSITEIAVESTTEEQVAERINSETSSEIVGHILATPITVQLPSVEHSILEDTEHEPSLERTLSASLDEASDQLDKLMFSTDSLAVEKITEVEVRKHDEVQQPAITSVTTQQIQVRTTEDQSPSNADTKTEEAAERVSSEVLNDVVREIISTPAAVDIPTTDIIPDNKITTIEGEADKKSDVTISSVLEQEVPVVLPAEVVTEEKLLLTDTTLTEEPQLSPPASVIGIKVEPTATEDAIAKHEVESLSLESSNEIVSETAYTSVSATLPFVDDKSKATEHIEQPVILSESSVMEESGVIRENVISITTITTTADAEQTSAEKQSLSNDQKEIEEEETLSTDLSPESVKQVSTAPITTDISLVETSFITSADTIDVHIEKHVEKQVDSITATSVTEHVAKPVTGASAMYFEDTTHDIVTIPTANDRIEIVAPVEEVKQPTYTSIEVVHETITVTPEVDSDKKEISYVQTQLHESDEVMSLPNVITSSESEQVPVQSTPTVISEQPDQETSLQDNVLGSALKIVSSEPESPVHPLDFTLSTSSEEEFSSEHDNEIISPALYGTIKTLVDDAIDDACCKLEQTVPDQSTDQSLTSTYTVSDEYPEEVTPDINLINDLETKSVDDYDSISGLTNIVNDLVKVSNETSPESSISNENDQVIASPKSDFDEQIQTTELPNIADATTKTLNIQTSFPEQSDISQDTPLQRASAVKPTFVIGDLDQDIMDEEPPTFFVPDTPTNSEANFRTLYEQRHFVLNANEEPSSQFTPVDSQVSLESATQLEEKTYASDSPLVYFELQEKRHIVISPQKSTESDQTEQSASSLTTWTTMEPFITNEEEQKKPDVSDINLDVRSYEYARKFDLESPSVVSHLPSREYRQVFGVSDDIIKTVDDMTDHVHETLSTEREQNQQPVTSDEIPSLLSESNENLASEDIQCTLLSTNAPVSESVKRITEALEALEFDLREQQDNIQLHESSFPDTHEHVVDEKNTVSSKLATALTDDIEQVLKNPPPVFSSKEDFSNEDLLPTKIKSENVDEIKSTVELYSQYSKLQDLIDSLEKPLDDLQSSSSSIVEHQSITTEIEEKADDDHHLEDRYDTFIDHIRKLEEATHKSLIHDTNQEVVLLPQDDKTTDDNMTSDDLVKTVEEIFASPVCSVINQYEKIASEEGINESNLAVILEQMLAQTQYPTKFTKLTAPTDLTLSSNELEQKQQEEIQVIESHDEILTSTSIDQKEILNQDDLPETEKIQPSSIFEKGRSAITDALALLTGATLQSSTTDEITSSTDSSFHDNSDLQAKITATITETTTTTQPAITSETKDEHIVQTSSNDNETKPEDEQIQALATDVLSISVILSSSMIPSTETKVNDTEKHVESSEIVPSPTAGYFSSSDVYHAYKQPIESVVKNEPESSSIGEHETATVSNIISSPTITSVTTEILEETTSASQSPLTDEIISHTVVAESEISVEQPSSNEQNTQQETSSEQASLLLKEDKVIESASIQETRVIPNIEEDLTKHTQSTIELPQSIEISSPVTGYFSSSDVYHAYKQPIEPVVEKEPTTETHDEVTLASQVPIIDEEKSTPVVVEQEIDVLKSSSEEKESVDEDTSSIGLLETLKSYLPASIRSTETEETTSETSSLSNKTDEDTATSSMTGSIVASVSEEHLTESVEPLIEASEKSSMSSPVAGYFSSSDVYHAYKQPIEPVFEEEPESSSLIEKATTTVSSIISSLTSAVTTTESTQDSTSTVDETLSHPAVVEDETNILKPLPDEQNIQQESVSSPIMLEEVKTVLPPDTSLTTTDQITSEEPIVSAPLDEVVVADVADEDLTKSEQSKVETMKPVEISSPVAGYFSSSDVYHAYKQPIEPVLEKEPESPSVVEQVTNILSHIITDFKSHLPTLSTTETELISEPSITEKEISAPVAVDEEIIALKSAVDEQDTARDEASSTDLLETLKSYLPASMRSTEMEESFEDGKEELTTLSTSLAEPSTEVISEIEQSETTKSTTGTEAKESISSIIAGYFSSSDVYHAYKQPIEPVFEKEPESPSLVEQATNIVSHIISDFTSHLPTLQSHEEVNQTPIIDEEESTSAAVEKEIDVSKPTSEENEMVAEDTSSTGLLETLKSYLPTSMRSTEIDEITSELPAEPRKIDEVTVASSSTRTAVTSVSEEHLTEGAESEKSSISSPVAGYFSSSDVYHAYKQPIEPAFEKEPESPSLVDQVTSIVSHIITDFTSHLPTLQSHEEVNQAPIIDEEKSTSEEKVIAGDDTSSTGLLETLNSYLPASLLSAEITSETPIEYTKAVEVTVPSPSTDTVATTATKQQIEKTENELRASSVEDIVPDASSSLNKDIVKVDAPKSVESVAPSTEEVQEIIVSKPLEVSKDEQAQQEFSPVASESTTSFVTTSTLSDTTTIDISNEEPRIERALPLMDIQQPQQEQEVSHHQESVSNQFDLSHVEESVVDEKGLTSESGQDSSTIMDVTPTVQDILPTPVTSHVDIHKEKPTSQDDEQEISTTTVSQ</sequence>
<feature type="region of interest" description="Disordered" evidence="2">
    <location>
        <begin position="2957"/>
        <end position="2987"/>
    </location>
</feature>
<feature type="region of interest" description="Disordered" evidence="2">
    <location>
        <begin position="3487"/>
        <end position="3517"/>
    </location>
</feature>
<name>A0A817AUZ8_9BILA</name>
<feature type="non-terminal residue" evidence="3">
    <location>
        <position position="3851"/>
    </location>
</feature>
<dbReference type="Proteomes" id="UP000663824">
    <property type="component" value="Unassembled WGS sequence"/>
</dbReference>
<feature type="compositionally biased region" description="Basic and acidic residues" evidence="2">
    <location>
        <begin position="3500"/>
        <end position="3512"/>
    </location>
</feature>
<evidence type="ECO:0000313" key="4">
    <source>
        <dbReference type="Proteomes" id="UP000663824"/>
    </source>
</evidence>
<feature type="compositionally biased region" description="Polar residues" evidence="2">
    <location>
        <begin position="1452"/>
        <end position="1468"/>
    </location>
</feature>
<feature type="compositionally biased region" description="Low complexity" evidence="2">
    <location>
        <begin position="2805"/>
        <end position="2819"/>
    </location>
</feature>
<feature type="region of interest" description="Disordered" evidence="2">
    <location>
        <begin position="899"/>
        <end position="920"/>
    </location>
</feature>
<feature type="compositionally biased region" description="Polar residues" evidence="2">
    <location>
        <begin position="3799"/>
        <end position="3816"/>
    </location>
</feature>
<evidence type="ECO:0000256" key="1">
    <source>
        <dbReference type="SAM" id="Coils"/>
    </source>
</evidence>
<feature type="coiled-coil region" evidence="1">
    <location>
        <begin position="2285"/>
        <end position="2312"/>
    </location>
</feature>
<proteinExistence type="predicted"/>
<feature type="region of interest" description="Disordered" evidence="2">
    <location>
        <begin position="3317"/>
        <end position="3341"/>
    </location>
</feature>
<dbReference type="EMBL" id="CAJNRE010021687">
    <property type="protein sequence ID" value="CAF2261628.1"/>
    <property type="molecule type" value="Genomic_DNA"/>
</dbReference>
<gene>
    <name evidence="3" type="ORF">MBJ925_LOCUS38666</name>
</gene>
<feature type="compositionally biased region" description="Basic and acidic residues" evidence="2">
    <location>
        <begin position="1304"/>
        <end position="1320"/>
    </location>
</feature>
<evidence type="ECO:0000313" key="3">
    <source>
        <dbReference type="EMBL" id="CAF2261628.1"/>
    </source>
</evidence>
<feature type="compositionally biased region" description="Polar residues" evidence="2">
    <location>
        <begin position="1333"/>
        <end position="1344"/>
    </location>
</feature>
<reference evidence="3" key="1">
    <citation type="submission" date="2021-02" db="EMBL/GenBank/DDBJ databases">
        <authorList>
            <person name="Nowell W R."/>
        </authorList>
    </citation>
    <scope>NUCLEOTIDE SEQUENCE</scope>
</reference>
<feature type="region of interest" description="Disordered" evidence="2">
    <location>
        <begin position="1656"/>
        <end position="1687"/>
    </location>
</feature>
<feature type="region of interest" description="Disordered" evidence="2">
    <location>
        <begin position="2797"/>
        <end position="2820"/>
    </location>
</feature>
<feature type="compositionally biased region" description="Polar residues" evidence="2">
    <location>
        <begin position="2153"/>
        <end position="2164"/>
    </location>
</feature>
<feature type="compositionally biased region" description="Low complexity" evidence="2">
    <location>
        <begin position="1294"/>
        <end position="1303"/>
    </location>
</feature>
<protein>
    <submittedName>
        <fullName evidence="3">Uncharacterized protein</fullName>
    </submittedName>
</protein>
<feature type="compositionally biased region" description="Basic and acidic residues" evidence="2">
    <location>
        <begin position="3828"/>
        <end position="3837"/>
    </location>
</feature>
<accession>A0A817AUZ8</accession>
<comment type="caution">
    <text evidence="3">The sequence shown here is derived from an EMBL/GenBank/DDBJ whole genome shotgun (WGS) entry which is preliminary data.</text>
</comment>
<feature type="region of interest" description="Disordered" evidence="2">
    <location>
        <begin position="2641"/>
        <end position="2671"/>
    </location>
</feature>
<evidence type="ECO:0000256" key="2">
    <source>
        <dbReference type="SAM" id="MobiDB-lite"/>
    </source>
</evidence>
<feature type="region of interest" description="Disordered" evidence="2">
    <location>
        <begin position="1288"/>
        <end position="1344"/>
    </location>
</feature>
<keyword evidence="1" id="KW-0175">Coiled coil</keyword>
<organism evidence="3 4">
    <name type="scientific">Rotaria magnacalcarata</name>
    <dbReference type="NCBI Taxonomy" id="392030"/>
    <lineage>
        <taxon>Eukaryota</taxon>
        <taxon>Metazoa</taxon>
        <taxon>Spiralia</taxon>
        <taxon>Gnathifera</taxon>
        <taxon>Rotifera</taxon>
        <taxon>Eurotatoria</taxon>
        <taxon>Bdelloidea</taxon>
        <taxon>Philodinida</taxon>
        <taxon>Philodinidae</taxon>
        <taxon>Rotaria</taxon>
    </lineage>
</organism>
<feature type="compositionally biased region" description="Polar residues" evidence="2">
    <location>
        <begin position="1656"/>
        <end position="1668"/>
    </location>
</feature>
<feature type="compositionally biased region" description="Low complexity" evidence="2">
    <location>
        <begin position="2641"/>
        <end position="2651"/>
    </location>
</feature>
<feature type="region of interest" description="Disordered" evidence="2">
    <location>
        <begin position="3712"/>
        <end position="3851"/>
    </location>
</feature>